<feature type="domain" description="Cupin type-2" evidence="1">
    <location>
        <begin position="58"/>
        <end position="117"/>
    </location>
</feature>
<dbReference type="InterPro" id="IPR013096">
    <property type="entry name" value="Cupin_2"/>
</dbReference>
<evidence type="ECO:0000313" key="2">
    <source>
        <dbReference type="EMBL" id="AVQ31430.1"/>
    </source>
</evidence>
<dbReference type="RefSeq" id="WP_005947524.1">
    <property type="nucleotide sequence ID" value="NZ_CP028103.1"/>
</dbReference>
<dbReference type="Proteomes" id="UP000241238">
    <property type="component" value="Chromosome"/>
</dbReference>
<name>A0ABM6U548_FUSVA</name>
<evidence type="ECO:0000259" key="1">
    <source>
        <dbReference type="Pfam" id="PF07883"/>
    </source>
</evidence>
<dbReference type="GeneID" id="77468217"/>
<proteinExistence type="predicted"/>
<dbReference type="SUPFAM" id="SSF51182">
    <property type="entry name" value="RmlC-like cupins"/>
    <property type="match status" value="1"/>
</dbReference>
<sequence length="131" mass="14838">MEFLDLFENFNINGQLLLSEKTIYFKDIPWSKHPTFEGVELKHLLTSKETSGEFSYHLVKIAPNKKIGNHVHETQVETHEVIAGSGICINSGKEFTYKSGSVSIFPMKVPHEITADENGLYIFAKFIPPLL</sequence>
<dbReference type="EMBL" id="CP028103">
    <property type="protein sequence ID" value="AVQ31430.1"/>
    <property type="molecule type" value="Genomic_DNA"/>
</dbReference>
<dbReference type="InterPro" id="IPR011051">
    <property type="entry name" value="RmlC_Cupin_sf"/>
</dbReference>
<accession>A0ABM6U548</accession>
<organism evidence="2 3">
    <name type="scientific">Fusobacterium varium ATCC 27725</name>
    <dbReference type="NCBI Taxonomy" id="469618"/>
    <lineage>
        <taxon>Bacteria</taxon>
        <taxon>Fusobacteriati</taxon>
        <taxon>Fusobacteriota</taxon>
        <taxon>Fusobacteriia</taxon>
        <taxon>Fusobacteriales</taxon>
        <taxon>Fusobacteriaceae</taxon>
        <taxon>Fusobacterium</taxon>
    </lineage>
</organism>
<protein>
    <submittedName>
        <fullName evidence="2">Cupin domain-containing protein</fullName>
    </submittedName>
</protein>
<gene>
    <name evidence="2" type="ORF">C4N18_09445</name>
</gene>
<dbReference type="Gene3D" id="2.60.120.10">
    <property type="entry name" value="Jelly Rolls"/>
    <property type="match status" value="1"/>
</dbReference>
<reference evidence="3" key="1">
    <citation type="journal article" date="2018" name="MSphere">
        <title>Fusobacterium Genomics Using MinION and Illumina Sequencing Enables Genome Completion and Correction.</title>
        <authorList>
            <person name="Todd S.M."/>
            <person name="Settlage R.E."/>
            <person name="Lahmers K.K."/>
            <person name="Slade D.J."/>
        </authorList>
    </citation>
    <scope>NUCLEOTIDE SEQUENCE [LARGE SCALE GENOMIC DNA]</scope>
    <source>
        <strain evidence="3">ATCC 27725</strain>
    </source>
</reference>
<keyword evidence="3" id="KW-1185">Reference proteome</keyword>
<dbReference type="InterPro" id="IPR014710">
    <property type="entry name" value="RmlC-like_jellyroll"/>
</dbReference>
<evidence type="ECO:0000313" key="3">
    <source>
        <dbReference type="Proteomes" id="UP000241238"/>
    </source>
</evidence>
<dbReference type="Pfam" id="PF07883">
    <property type="entry name" value="Cupin_2"/>
    <property type="match status" value="1"/>
</dbReference>